<comment type="caution">
    <text evidence="2">The sequence shown here is derived from an EMBL/GenBank/DDBJ whole genome shotgun (WGS) entry which is preliminary data.</text>
</comment>
<dbReference type="AlphaFoldDB" id="A0A5N6N234"/>
<proteinExistence type="predicted"/>
<name>A0A5N6N234_9ASTR</name>
<evidence type="ECO:0000313" key="2">
    <source>
        <dbReference type="EMBL" id="KAD4179712.1"/>
    </source>
</evidence>
<dbReference type="EMBL" id="SZYD01000014">
    <property type="protein sequence ID" value="KAD4179712.1"/>
    <property type="molecule type" value="Genomic_DNA"/>
</dbReference>
<gene>
    <name evidence="2" type="ORF">E3N88_28303</name>
</gene>
<feature type="compositionally biased region" description="Acidic residues" evidence="1">
    <location>
        <begin position="196"/>
        <end position="208"/>
    </location>
</feature>
<dbReference type="Proteomes" id="UP000326396">
    <property type="component" value="Linkage Group LG4"/>
</dbReference>
<feature type="region of interest" description="Disordered" evidence="1">
    <location>
        <begin position="302"/>
        <end position="338"/>
    </location>
</feature>
<evidence type="ECO:0000313" key="3">
    <source>
        <dbReference type="Proteomes" id="UP000326396"/>
    </source>
</evidence>
<dbReference type="OrthoDB" id="1685790at2759"/>
<keyword evidence="3" id="KW-1185">Reference proteome</keyword>
<sequence>MKSKCSSVVDLGRLVCQGTWMWYKRWIKLGENGTSECAGDDISEKEFSESHVNYCRGRWRRLSVAQFATRMGLYTEGELASKVFDGLHDFEDEIEKAMFWAEVVEGVYVPDERSLQNFATHVIGSFIGFWRRATFVEAHISSSWQTLLTEENIANFTHVCNTSPLDMRTLRYMQIVEQTPVGMRLRGRDGRIWDPVPEEQEDDEEEHYEEPVHEEDAPFGTGIRGFDYRNPPHGEYFNFDPVQGPDPPSNMDLWHRFAGLQAEQNRQYDLLHQIQDVQRQSFEWLFASHQSAATFHQFDVSEPPRFDYGYSAGGSQKRSRGGHDGEASGSGPRDDEED</sequence>
<accession>A0A5N6N234</accession>
<evidence type="ECO:0000256" key="1">
    <source>
        <dbReference type="SAM" id="MobiDB-lite"/>
    </source>
</evidence>
<organism evidence="2 3">
    <name type="scientific">Mikania micrantha</name>
    <name type="common">bitter vine</name>
    <dbReference type="NCBI Taxonomy" id="192012"/>
    <lineage>
        <taxon>Eukaryota</taxon>
        <taxon>Viridiplantae</taxon>
        <taxon>Streptophyta</taxon>
        <taxon>Embryophyta</taxon>
        <taxon>Tracheophyta</taxon>
        <taxon>Spermatophyta</taxon>
        <taxon>Magnoliopsida</taxon>
        <taxon>eudicotyledons</taxon>
        <taxon>Gunneridae</taxon>
        <taxon>Pentapetalae</taxon>
        <taxon>asterids</taxon>
        <taxon>campanulids</taxon>
        <taxon>Asterales</taxon>
        <taxon>Asteraceae</taxon>
        <taxon>Asteroideae</taxon>
        <taxon>Heliantheae alliance</taxon>
        <taxon>Eupatorieae</taxon>
        <taxon>Mikania</taxon>
    </lineage>
</organism>
<feature type="region of interest" description="Disordered" evidence="1">
    <location>
        <begin position="188"/>
        <end position="221"/>
    </location>
</feature>
<protein>
    <submittedName>
        <fullName evidence="2">Uncharacterized protein</fullName>
    </submittedName>
</protein>
<reference evidence="2 3" key="1">
    <citation type="submission" date="2019-05" db="EMBL/GenBank/DDBJ databases">
        <title>Mikania micrantha, genome provides insights into the molecular mechanism of rapid growth.</title>
        <authorList>
            <person name="Liu B."/>
        </authorList>
    </citation>
    <scope>NUCLEOTIDE SEQUENCE [LARGE SCALE GENOMIC DNA]</scope>
    <source>
        <strain evidence="2">NLD-2019</strain>
        <tissue evidence="2">Leaf</tissue>
    </source>
</reference>